<keyword evidence="3" id="KW-1185">Reference proteome</keyword>
<protein>
    <recommendedName>
        <fullName evidence="4">Integral membrane protein</fullName>
    </recommendedName>
</protein>
<reference evidence="2 3" key="1">
    <citation type="submission" date="2020-02" db="EMBL/GenBank/DDBJ databases">
        <title>Acidophilic actinobacteria isolated from forest soil.</title>
        <authorList>
            <person name="Golinska P."/>
        </authorList>
    </citation>
    <scope>NUCLEOTIDE SEQUENCE [LARGE SCALE GENOMIC DNA]</scope>
    <source>
        <strain evidence="2 3">NL8</strain>
    </source>
</reference>
<keyword evidence="1" id="KW-0812">Transmembrane</keyword>
<evidence type="ECO:0008006" key="4">
    <source>
        <dbReference type="Google" id="ProtNLM"/>
    </source>
</evidence>
<keyword evidence="1" id="KW-1133">Transmembrane helix</keyword>
<dbReference type="EMBL" id="JAAFYZ010000171">
    <property type="protein sequence ID" value="MBS2552112.1"/>
    <property type="molecule type" value="Genomic_DNA"/>
</dbReference>
<evidence type="ECO:0000256" key="1">
    <source>
        <dbReference type="SAM" id="Phobius"/>
    </source>
</evidence>
<evidence type="ECO:0000313" key="3">
    <source>
        <dbReference type="Proteomes" id="UP000730482"/>
    </source>
</evidence>
<dbReference type="Proteomes" id="UP000730482">
    <property type="component" value="Unassembled WGS sequence"/>
</dbReference>
<gene>
    <name evidence="2" type="ORF">KGQ19_35175</name>
</gene>
<name>A0ABS5L1A2_9ACTN</name>
<feature type="transmembrane region" description="Helical" evidence="1">
    <location>
        <begin position="20"/>
        <end position="46"/>
    </location>
</feature>
<feature type="transmembrane region" description="Helical" evidence="1">
    <location>
        <begin position="136"/>
        <end position="156"/>
    </location>
</feature>
<proteinExistence type="predicted"/>
<feature type="transmembrane region" description="Helical" evidence="1">
    <location>
        <begin position="58"/>
        <end position="78"/>
    </location>
</feature>
<sequence length="200" mass="21576">MNAMKAVWSKVKGVRGFLSWIVFAVFPNSEVAWAALAGLAVALVLFTQDRRRGVPLDALILDISTLVFFAATSAAGFAKPHVPLGNWSSALSFGWLAITAWGTIALRQPFTLGLARQRVPREVWERPAFQRSQLELTRLWAVLFTVLAAVLAVCTGTHQGTLLGLSIRVAALSFGAHLTSRHIKASRLRMAAVALSADAA</sequence>
<comment type="caution">
    <text evidence="2">The sequence shown here is derived from an EMBL/GenBank/DDBJ whole genome shotgun (WGS) entry which is preliminary data.</text>
</comment>
<feature type="transmembrane region" description="Helical" evidence="1">
    <location>
        <begin position="90"/>
        <end position="115"/>
    </location>
</feature>
<evidence type="ECO:0000313" key="2">
    <source>
        <dbReference type="EMBL" id="MBS2552112.1"/>
    </source>
</evidence>
<accession>A0ABS5L1A2</accession>
<organism evidence="2 3">
    <name type="scientific">Catenulispora pinistramenti</name>
    <dbReference type="NCBI Taxonomy" id="2705254"/>
    <lineage>
        <taxon>Bacteria</taxon>
        <taxon>Bacillati</taxon>
        <taxon>Actinomycetota</taxon>
        <taxon>Actinomycetes</taxon>
        <taxon>Catenulisporales</taxon>
        <taxon>Catenulisporaceae</taxon>
        <taxon>Catenulispora</taxon>
    </lineage>
</organism>
<dbReference type="RefSeq" id="WP_212017392.1">
    <property type="nucleotide sequence ID" value="NZ_JAAFYZ010000171.1"/>
</dbReference>
<keyword evidence="1" id="KW-0472">Membrane</keyword>